<dbReference type="EMBL" id="JBHUDK010000005">
    <property type="protein sequence ID" value="MFD1598781.1"/>
    <property type="molecule type" value="Genomic_DNA"/>
</dbReference>
<feature type="transmembrane region" description="Helical" evidence="2">
    <location>
        <begin position="35"/>
        <end position="52"/>
    </location>
</feature>
<protein>
    <submittedName>
        <fullName evidence="4">DUF58 domain-containing protein</fullName>
    </submittedName>
</protein>
<dbReference type="PANTHER" id="PTHR34351:SF1">
    <property type="entry name" value="SLR1927 PROTEIN"/>
    <property type="match status" value="1"/>
</dbReference>
<feature type="transmembrane region" description="Helical" evidence="2">
    <location>
        <begin position="12"/>
        <end position="29"/>
    </location>
</feature>
<dbReference type="InterPro" id="IPR002881">
    <property type="entry name" value="DUF58"/>
</dbReference>
<dbReference type="PANTHER" id="PTHR34351">
    <property type="entry name" value="SLR1927 PROTEIN-RELATED"/>
    <property type="match status" value="1"/>
</dbReference>
<proteinExistence type="predicted"/>
<gene>
    <name evidence="4" type="ORF">ACFSBX_07390</name>
</gene>
<sequence>MTPNLRPTRRGYAILAVGTGALAAGAAFGPRTLDAVVLPIAVALVAAVVQVWRTPKPSIERRLPPADEVGTTGVVELVLDAPDPYPATVRDRLPTGVRNEARDADGETATVGDETTTAGGREAVIEATVGGDAVAYGVTPKRRGEHEIGPASVVATDVLGLVERTHEVETRDGLVAFPRVRSLSGAVRADLRAVSRSRSAAGRDEFDGLREYVRGDALRDVHWKSSAKRDDLVVREFTADADPEHVTVAAGTVTDRARGDDERTENGGERTENDGAADAMAEAAASVCLALVRDGAGVTLVTPSGTVEATAGRHRELLDHLAVVEGGAVPAGPADVEIVAGTDSTAVRFDGRRHDFETLVDGGDAAGERASGSAESDEGVTESAEPEERATGSAVGQETTSTFGGRGRADERGSREVYR</sequence>
<evidence type="ECO:0000256" key="2">
    <source>
        <dbReference type="SAM" id="Phobius"/>
    </source>
</evidence>
<feature type="compositionally biased region" description="Basic and acidic residues" evidence="1">
    <location>
        <begin position="407"/>
        <end position="419"/>
    </location>
</feature>
<evidence type="ECO:0000313" key="4">
    <source>
        <dbReference type="EMBL" id="MFD1598781.1"/>
    </source>
</evidence>
<keyword evidence="2" id="KW-0812">Transmembrane</keyword>
<feature type="region of interest" description="Disordered" evidence="1">
    <location>
        <begin position="358"/>
        <end position="419"/>
    </location>
</feature>
<dbReference type="Proteomes" id="UP001597085">
    <property type="component" value="Unassembled WGS sequence"/>
</dbReference>
<feature type="compositionally biased region" description="Polar residues" evidence="1">
    <location>
        <begin position="394"/>
        <end position="403"/>
    </location>
</feature>
<feature type="domain" description="DUF58" evidence="3">
    <location>
        <begin position="209"/>
        <end position="307"/>
    </location>
</feature>
<evidence type="ECO:0000313" key="5">
    <source>
        <dbReference type="Proteomes" id="UP001597085"/>
    </source>
</evidence>
<name>A0ABD6CNE1_9EURY</name>
<feature type="compositionally biased region" description="Basic and acidic residues" evidence="1">
    <location>
        <begin position="255"/>
        <end position="273"/>
    </location>
</feature>
<dbReference type="Pfam" id="PF01882">
    <property type="entry name" value="DUF58"/>
    <property type="match status" value="1"/>
</dbReference>
<keyword evidence="5" id="KW-1185">Reference proteome</keyword>
<comment type="caution">
    <text evidence="4">The sequence shown here is derived from an EMBL/GenBank/DDBJ whole genome shotgun (WGS) entry which is preliminary data.</text>
</comment>
<feature type="region of interest" description="Disordered" evidence="1">
    <location>
        <begin position="250"/>
        <end position="275"/>
    </location>
</feature>
<reference evidence="4 5" key="1">
    <citation type="journal article" date="2019" name="Int. J. Syst. Evol. Microbiol.">
        <title>The Global Catalogue of Microorganisms (GCM) 10K type strain sequencing project: providing services to taxonomists for standard genome sequencing and annotation.</title>
        <authorList>
            <consortium name="The Broad Institute Genomics Platform"/>
            <consortium name="The Broad Institute Genome Sequencing Center for Infectious Disease"/>
            <person name="Wu L."/>
            <person name="Ma J."/>
        </authorList>
    </citation>
    <scope>NUCLEOTIDE SEQUENCE [LARGE SCALE GENOMIC DNA]</scope>
    <source>
        <strain evidence="4 5">CGMCC 1.12121</strain>
    </source>
</reference>
<keyword evidence="2" id="KW-0472">Membrane</keyword>
<evidence type="ECO:0000256" key="1">
    <source>
        <dbReference type="SAM" id="MobiDB-lite"/>
    </source>
</evidence>
<evidence type="ECO:0000259" key="3">
    <source>
        <dbReference type="Pfam" id="PF01882"/>
    </source>
</evidence>
<dbReference type="RefSeq" id="WP_256419988.1">
    <property type="nucleotide sequence ID" value="NZ_JANHDI010000001.1"/>
</dbReference>
<keyword evidence="2" id="KW-1133">Transmembrane helix</keyword>
<dbReference type="AlphaFoldDB" id="A0ABD6CNE1"/>
<organism evidence="4 5">
    <name type="scientific">Halobellus rarus</name>
    <dbReference type="NCBI Taxonomy" id="1126237"/>
    <lineage>
        <taxon>Archaea</taxon>
        <taxon>Methanobacteriati</taxon>
        <taxon>Methanobacteriota</taxon>
        <taxon>Stenosarchaea group</taxon>
        <taxon>Halobacteria</taxon>
        <taxon>Halobacteriales</taxon>
        <taxon>Haloferacaceae</taxon>
        <taxon>Halobellus</taxon>
    </lineage>
</organism>
<accession>A0ABD6CNE1</accession>